<organism evidence="2">
    <name type="scientific">marine sediment metagenome</name>
    <dbReference type="NCBI Taxonomy" id="412755"/>
    <lineage>
        <taxon>unclassified sequences</taxon>
        <taxon>metagenomes</taxon>
        <taxon>ecological metagenomes</taxon>
    </lineage>
</organism>
<feature type="transmembrane region" description="Helical" evidence="1">
    <location>
        <begin position="153"/>
        <end position="173"/>
    </location>
</feature>
<evidence type="ECO:0000313" key="2">
    <source>
        <dbReference type="EMBL" id="GAG36806.1"/>
    </source>
</evidence>
<keyword evidence="1" id="KW-0812">Transmembrane</keyword>
<comment type="caution">
    <text evidence="2">The sequence shown here is derived from an EMBL/GenBank/DDBJ whole genome shotgun (WGS) entry which is preliminary data.</text>
</comment>
<gene>
    <name evidence="2" type="ORF">S01H1_65403</name>
</gene>
<sequence length="203" mass="22244">MLIGVWRIFDGKVEREFRLALVFCALLLLIPILQLIPLPPSLWAFLPGRDEIVTSYRLLGLDLPWRPITMTPDATWFGALSLLPPLALFLGISQLSFRDRRRLSLVVLAVGITSLFVGLLQVAQGPASPLRFYEVTNPSEAVGFFANRNHFSALLYSLLLLTAAWTTNAATAVSSKPPNKAYNTNAIIVLIVGFTVLVALLGG</sequence>
<feature type="transmembrane region" description="Helical" evidence="1">
    <location>
        <begin position="103"/>
        <end position="123"/>
    </location>
</feature>
<feature type="transmembrane region" description="Helical" evidence="1">
    <location>
        <begin position="185"/>
        <end position="202"/>
    </location>
</feature>
<feature type="transmembrane region" description="Helical" evidence="1">
    <location>
        <begin position="74"/>
        <end position="91"/>
    </location>
</feature>
<accession>X0YJ13</accession>
<name>X0YJ13_9ZZZZ</name>
<dbReference type="AlphaFoldDB" id="X0YJ13"/>
<dbReference type="EMBL" id="BARS01043175">
    <property type="protein sequence ID" value="GAG36806.1"/>
    <property type="molecule type" value="Genomic_DNA"/>
</dbReference>
<reference evidence="2" key="1">
    <citation type="journal article" date="2014" name="Front. Microbiol.">
        <title>High frequency of phylogenetically diverse reductive dehalogenase-homologous genes in deep subseafloor sedimentary metagenomes.</title>
        <authorList>
            <person name="Kawai M."/>
            <person name="Futagami T."/>
            <person name="Toyoda A."/>
            <person name="Takaki Y."/>
            <person name="Nishi S."/>
            <person name="Hori S."/>
            <person name="Arai W."/>
            <person name="Tsubouchi T."/>
            <person name="Morono Y."/>
            <person name="Uchiyama I."/>
            <person name="Ito T."/>
            <person name="Fujiyama A."/>
            <person name="Inagaki F."/>
            <person name="Takami H."/>
        </authorList>
    </citation>
    <scope>NUCLEOTIDE SEQUENCE</scope>
    <source>
        <strain evidence="2">Expedition CK06-06</strain>
    </source>
</reference>
<evidence type="ECO:0000256" key="1">
    <source>
        <dbReference type="SAM" id="Phobius"/>
    </source>
</evidence>
<keyword evidence="1" id="KW-1133">Transmembrane helix</keyword>
<protein>
    <submittedName>
        <fullName evidence="2">Uncharacterized protein</fullName>
    </submittedName>
</protein>
<proteinExistence type="predicted"/>
<feature type="non-terminal residue" evidence="2">
    <location>
        <position position="203"/>
    </location>
</feature>
<feature type="transmembrane region" description="Helical" evidence="1">
    <location>
        <begin position="17"/>
        <end position="36"/>
    </location>
</feature>
<keyword evidence="1" id="KW-0472">Membrane</keyword>